<accession>A0ABD2NK99</accession>
<name>A0ABD2NK99_9CUCU</name>
<dbReference type="AlphaFoldDB" id="A0ABD2NK99"/>
<comment type="caution">
    <text evidence="1">The sequence shown here is derived from an EMBL/GenBank/DDBJ whole genome shotgun (WGS) entry which is preliminary data.</text>
</comment>
<evidence type="ECO:0000313" key="1">
    <source>
        <dbReference type="EMBL" id="KAL3279127.1"/>
    </source>
</evidence>
<keyword evidence="2" id="KW-1185">Reference proteome</keyword>
<dbReference type="Proteomes" id="UP001516400">
    <property type="component" value="Unassembled WGS sequence"/>
</dbReference>
<evidence type="ECO:0000313" key="2">
    <source>
        <dbReference type="Proteomes" id="UP001516400"/>
    </source>
</evidence>
<gene>
    <name evidence="1" type="ORF">HHI36_016641</name>
</gene>
<protein>
    <submittedName>
        <fullName evidence="1">Uncharacterized protein</fullName>
    </submittedName>
</protein>
<dbReference type="EMBL" id="JABFTP020000124">
    <property type="protein sequence ID" value="KAL3279127.1"/>
    <property type="molecule type" value="Genomic_DNA"/>
</dbReference>
<reference evidence="1 2" key="1">
    <citation type="journal article" date="2021" name="BMC Biol.">
        <title>Horizontally acquired antibacterial genes associated with adaptive radiation of ladybird beetles.</title>
        <authorList>
            <person name="Li H.S."/>
            <person name="Tang X.F."/>
            <person name="Huang Y.H."/>
            <person name="Xu Z.Y."/>
            <person name="Chen M.L."/>
            <person name="Du X.Y."/>
            <person name="Qiu B.Y."/>
            <person name="Chen P.T."/>
            <person name="Zhang W."/>
            <person name="Slipinski A."/>
            <person name="Escalona H.E."/>
            <person name="Waterhouse R.M."/>
            <person name="Zwick A."/>
            <person name="Pang H."/>
        </authorList>
    </citation>
    <scope>NUCLEOTIDE SEQUENCE [LARGE SCALE GENOMIC DNA]</scope>
    <source>
        <strain evidence="1">SYSU2018</strain>
    </source>
</reference>
<proteinExistence type="predicted"/>
<sequence>MGGYATAIRYSNEYFSTIGNKLAENIPPHNVVRFTEEISRSTHEEITVGKKMQNSAFGEDSINESNSEALLMEKGTHEEITVGKMMQNSALGEDSINESNLEGPVDGKGYVKPVFGEPEIVEISARAPQFKKSIVH</sequence>
<organism evidence="1 2">
    <name type="scientific">Cryptolaemus montrouzieri</name>
    <dbReference type="NCBI Taxonomy" id="559131"/>
    <lineage>
        <taxon>Eukaryota</taxon>
        <taxon>Metazoa</taxon>
        <taxon>Ecdysozoa</taxon>
        <taxon>Arthropoda</taxon>
        <taxon>Hexapoda</taxon>
        <taxon>Insecta</taxon>
        <taxon>Pterygota</taxon>
        <taxon>Neoptera</taxon>
        <taxon>Endopterygota</taxon>
        <taxon>Coleoptera</taxon>
        <taxon>Polyphaga</taxon>
        <taxon>Cucujiformia</taxon>
        <taxon>Coccinelloidea</taxon>
        <taxon>Coccinellidae</taxon>
        <taxon>Scymninae</taxon>
        <taxon>Scymnini</taxon>
        <taxon>Cryptolaemus</taxon>
    </lineage>
</organism>